<evidence type="ECO:0000313" key="1">
    <source>
        <dbReference type="EMBL" id="RLP72317.1"/>
    </source>
</evidence>
<protein>
    <submittedName>
        <fullName evidence="1">Uncharacterized protein</fullName>
    </submittedName>
</protein>
<comment type="caution">
    <text evidence="1">The sequence shown here is derived from an EMBL/GenBank/DDBJ whole genome shotgun (WGS) entry which is preliminary data.</text>
</comment>
<organism evidence="1 2">
    <name type="scientific">Mycetocola tolaasinivorans</name>
    <dbReference type="NCBI Taxonomy" id="76635"/>
    <lineage>
        <taxon>Bacteria</taxon>
        <taxon>Bacillati</taxon>
        <taxon>Actinomycetota</taxon>
        <taxon>Actinomycetes</taxon>
        <taxon>Micrococcales</taxon>
        <taxon>Microbacteriaceae</taxon>
        <taxon>Mycetocola</taxon>
    </lineage>
</organism>
<dbReference type="EMBL" id="RCUX01000018">
    <property type="protein sequence ID" value="RLP72317.1"/>
    <property type="molecule type" value="Genomic_DNA"/>
</dbReference>
<gene>
    <name evidence="1" type="ORF">D9V32_15600</name>
</gene>
<keyword evidence="2" id="KW-1185">Reference proteome</keyword>
<dbReference type="AlphaFoldDB" id="A0A3L6ZWP0"/>
<dbReference type="RefSeq" id="WP_121649840.1">
    <property type="nucleotide sequence ID" value="NZ_RCUX01000018.1"/>
</dbReference>
<reference evidence="1 2" key="1">
    <citation type="submission" date="2018-10" db="EMBL/GenBank/DDBJ databases">
        <authorList>
            <person name="Li J."/>
        </authorList>
    </citation>
    <scope>NUCLEOTIDE SEQUENCE [LARGE SCALE GENOMIC DNA]</scope>
    <source>
        <strain evidence="1 2">IF 016277</strain>
    </source>
</reference>
<proteinExistence type="predicted"/>
<evidence type="ECO:0000313" key="2">
    <source>
        <dbReference type="Proteomes" id="UP000272503"/>
    </source>
</evidence>
<dbReference type="Proteomes" id="UP000272503">
    <property type="component" value="Unassembled WGS sequence"/>
</dbReference>
<accession>A0A3L6ZWP0</accession>
<name>A0A3L6ZWP0_9MICO</name>
<sequence length="120" mass="13646">MTEDETPEGPDLTGFPEVQHRIECGKFVCPGDENSRCHQYPGCDGEHERWPCGCEYVSHAECWIKPWIEGPGNLADSHDESDGVYALRNEEFPDGDVSWVYGEDYMLFQYIDQPEGVPSE</sequence>